<evidence type="ECO:0000256" key="3">
    <source>
        <dbReference type="ARBA" id="ARBA00022741"/>
    </source>
</evidence>
<evidence type="ECO:0000256" key="6">
    <source>
        <dbReference type="SAM" id="MobiDB-lite"/>
    </source>
</evidence>
<dbReference type="RefSeq" id="XP_022940938.1">
    <property type="nucleotide sequence ID" value="XM_023085170.1"/>
</dbReference>
<sequence length="721" mass="80645">MEPPLSSNSFQNSKEQELSVSSSGFMKPQVLGASSIIKQPPKMLKDKGIISLNVEVIDLDDDEASDADMAMFLQDNFDANNKGKGLYHHSDHQLKKTSSSCSFVPDVEVIESTNKDESNLPSASHNFIDLDNYCSESSAEDDEWIPFDEVMDVDAYSALQAHFDHMDIPSDIEVPIPWLPHGQKGNQTNIETSSLLAEPQIKPDAVNQLGRASALLKLKAALANSLSLPADIDVLSHLHESFEPFPSFSSQDTQPNKKTTASQYRDKSVSPYEVGHVNSLLGTHVAKAWWSDHLKCKKKQYGSNNSSFNQPDAMKLHNGGETSATPDSVKKQAGIHKMPHHSNFPGHMDIFKNMQPGQFIPYGPEYTKMKAKDPFFATHTASGLPFYPLGAPPTLGEAVDMPWTQGSTQHYTNIAPDNSTSVSISPENLDAILANFESFKQFDTVDDHSDHYYSSNGFSMKQEPKKWTKKVQEEWKILEKDLPETIFVRVYESRMDLMRAVIIGAQGTPYHDGLFFFDIFFPTNYPDAPPKVHYHSGGLRLNPNLYNCGKVCLSLLNTWDGRGNEKWLPGMSTMLQVLVSIQGLILNTKPYFNEPGYEYQNGSAMGEDKSQRYNEDTFLLSIKTMVYNIRRPPKHFEDFVRGHFFKRGHDILVACKAYTDGAEVGSLVKGGVQDLDVGDKSCSSHFRHSLSKLLSMLVVELKKIGVSDCEKFMPRQTPSTW</sequence>
<protein>
    <recommendedName>
        <fullName evidence="1">E2 ubiquitin-conjugating enzyme</fullName>
        <ecNumber evidence="1">2.3.2.23</ecNumber>
    </recommendedName>
</protein>
<dbReference type="GeneID" id="111446374"/>
<keyword evidence="5" id="KW-0067">ATP-binding</keyword>
<dbReference type="AlphaFoldDB" id="A0A6J1FQP7"/>
<dbReference type="GO" id="GO:0061631">
    <property type="term" value="F:ubiquitin conjugating enzyme activity"/>
    <property type="evidence" value="ECO:0007669"/>
    <property type="project" value="UniProtKB-EC"/>
</dbReference>
<keyword evidence="3" id="KW-0547">Nucleotide-binding</keyword>
<dbReference type="Proteomes" id="UP000504609">
    <property type="component" value="Unplaced"/>
</dbReference>
<reference evidence="9" key="1">
    <citation type="submission" date="2025-08" db="UniProtKB">
        <authorList>
            <consortium name="RefSeq"/>
        </authorList>
    </citation>
    <scope>IDENTIFICATION</scope>
    <source>
        <tissue evidence="9">Young leaves</tissue>
    </source>
</reference>
<evidence type="ECO:0000313" key="8">
    <source>
        <dbReference type="Proteomes" id="UP000504609"/>
    </source>
</evidence>
<keyword evidence="8" id="KW-1185">Reference proteome</keyword>
<dbReference type="Gene3D" id="3.10.110.10">
    <property type="entry name" value="Ubiquitin Conjugating Enzyme"/>
    <property type="match status" value="1"/>
</dbReference>
<dbReference type="GO" id="GO:0005524">
    <property type="term" value="F:ATP binding"/>
    <property type="evidence" value="ECO:0007669"/>
    <property type="project" value="UniProtKB-KW"/>
</dbReference>
<feature type="region of interest" description="Disordered" evidence="6">
    <location>
        <begin position="1"/>
        <end position="24"/>
    </location>
</feature>
<evidence type="ECO:0000256" key="2">
    <source>
        <dbReference type="ARBA" id="ARBA00022679"/>
    </source>
</evidence>
<dbReference type="InterPro" id="IPR016135">
    <property type="entry name" value="UBQ-conjugating_enzyme/RWD"/>
</dbReference>
<evidence type="ECO:0000256" key="5">
    <source>
        <dbReference type="ARBA" id="ARBA00022840"/>
    </source>
</evidence>
<feature type="region of interest" description="Disordered" evidence="6">
    <location>
        <begin position="245"/>
        <end position="265"/>
    </location>
</feature>
<keyword evidence="2" id="KW-0808">Transferase</keyword>
<gene>
    <name evidence="9" type="primary">LOC111446374</name>
</gene>
<keyword evidence="4" id="KW-0833">Ubl conjugation pathway</keyword>
<evidence type="ECO:0000256" key="1">
    <source>
        <dbReference type="ARBA" id="ARBA00012486"/>
    </source>
</evidence>
<feature type="domain" description="UBC core" evidence="7">
    <location>
        <begin position="466"/>
        <end position="626"/>
    </location>
</feature>
<dbReference type="KEGG" id="cmos:111446374"/>
<proteinExistence type="predicted"/>
<dbReference type="Pfam" id="PF00179">
    <property type="entry name" value="UQ_con"/>
    <property type="match status" value="1"/>
</dbReference>
<name>A0A6J1FQP7_CUCMO</name>
<evidence type="ECO:0000313" key="9">
    <source>
        <dbReference type="RefSeq" id="XP_022940938.1"/>
    </source>
</evidence>
<dbReference type="CDD" id="cd23837">
    <property type="entry name" value="UBCc_UBE2O"/>
    <property type="match status" value="1"/>
</dbReference>
<dbReference type="FunFam" id="3.10.110.10:FF:000028">
    <property type="entry name" value="Probable ubiquitin-conjugating enzyme E2 23"/>
    <property type="match status" value="1"/>
</dbReference>
<dbReference type="SMART" id="SM00212">
    <property type="entry name" value="UBCc"/>
    <property type="match status" value="1"/>
</dbReference>
<dbReference type="PROSITE" id="PS50127">
    <property type="entry name" value="UBC_2"/>
    <property type="match status" value="1"/>
</dbReference>
<dbReference type="EC" id="2.3.2.23" evidence="1"/>
<dbReference type="InterPro" id="IPR000608">
    <property type="entry name" value="UBC"/>
</dbReference>
<dbReference type="PANTHER" id="PTHR46116:SF41">
    <property type="entry name" value="UBIQUITIN-CONJUGATING ENZYME E2 25-RELATED"/>
    <property type="match status" value="1"/>
</dbReference>
<dbReference type="SMR" id="A0A6J1FQP7"/>
<organism evidence="8 9">
    <name type="scientific">Cucurbita moschata</name>
    <name type="common">Winter crookneck squash</name>
    <name type="synonym">Cucurbita pepo var. moschata</name>
    <dbReference type="NCBI Taxonomy" id="3662"/>
    <lineage>
        <taxon>Eukaryota</taxon>
        <taxon>Viridiplantae</taxon>
        <taxon>Streptophyta</taxon>
        <taxon>Embryophyta</taxon>
        <taxon>Tracheophyta</taxon>
        <taxon>Spermatophyta</taxon>
        <taxon>Magnoliopsida</taxon>
        <taxon>eudicotyledons</taxon>
        <taxon>Gunneridae</taxon>
        <taxon>Pentapetalae</taxon>
        <taxon>rosids</taxon>
        <taxon>fabids</taxon>
        <taxon>Cucurbitales</taxon>
        <taxon>Cucurbitaceae</taxon>
        <taxon>Cucurbiteae</taxon>
        <taxon>Cucurbita</taxon>
    </lineage>
</organism>
<evidence type="ECO:0000259" key="7">
    <source>
        <dbReference type="PROSITE" id="PS50127"/>
    </source>
</evidence>
<accession>A0A6J1FQP7</accession>
<evidence type="ECO:0000256" key="4">
    <source>
        <dbReference type="ARBA" id="ARBA00022786"/>
    </source>
</evidence>
<dbReference type="SUPFAM" id="SSF54495">
    <property type="entry name" value="UBC-like"/>
    <property type="match status" value="1"/>
</dbReference>
<feature type="compositionally biased region" description="Polar residues" evidence="6">
    <location>
        <begin position="251"/>
        <end position="263"/>
    </location>
</feature>
<dbReference type="PANTHER" id="PTHR46116">
    <property type="entry name" value="(E3-INDEPENDENT) E2 UBIQUITIN-CONJUGATING ENZYME"/>
    <property type="match status" value="1"/>
</dbReference>